<dbReference type="Proteomes" id="UP001198565">
    <property type="component" value="Unassembled WGS sequence"/>
</dbReference>
<dbReference type="Pfam" id="PF00857">
    <property type="entry name" value="Isochorismatase"/>
    <property type="match status" value="1"/>
</dbReference>
<keyword evidence="1 3" id="KW-0378">Hydrolase</keyword>
<evidence type="ECO:0000256" key="1">
    <source>
        <dbReference type="ARBA" id="ARBA00022801"/>
    </source>
</evidence>
<evidence type="ECO:0000313" key="3">
    <source>
        <dbReference type="EMBL" id="MBY8885035.1"/>
    </source>
</evidence>
<dbReference type="RefSeq" id="WP_222975973.1">
    <property type="nucleotide sequence ID" value="NZ_JAINVZ010000004.1"/>
</dbReference>
<dbReference type="InterPro" id="IPR000868">
    <property type="entry name" value="Isochorismatase-like_dom"/>
</dbReference>
<reference evidence="3 4" key="1">
    <citation type="submission" date="2021-08" db="EMBL/GenBank/DDBJ databases">
        <title>Streptomyces sp. PTM05 isolated from lichen.</title>
        <authorList>
            <person name="Somphong A."/>
            <person name="Phongsopitanun W."/>
            <person name="Tanasupawat S."/>
        </authorList>
    </citation>
    <scope>NUCLEOTIDE SEQUENCE [LARGE SCALE GENOMIC DNA]</scope>
    <source>
        <strain evidence="3 4">Ptm05</strain>
    </source>
</reference>
<feature type="domain" description="Isochorismatase-like" evidence="2">
    <location>
        <begin position="13"/>
        <end position="190"/>
    </location>
</feature>
<keyword evidence="4" id="KW-1185">Reference proteome</keyword>
<dbReference type="Gene3D" id="3.40.50.850">
    <property type="entry name" value="Isochorismatase-like"/>
    <property type="match status" value="1"/>
</dbReference>
<proteinExistence type="predicted"/>
<comment type="caution">
    <text evidence="3">The sequence shown here is derived from an EMBL/GenBank/DDBJ whole genome shotgun (WGS) entry which is preliminary data.</text>
</comment>
<protein>
    <submittedName>
        <fullName evidence="3">Cysteine hydrolase</fullName>
    </submittedName>
</protein>
<dbReference type="InterPro" id="IPR050272">
    <property type="entry name" value="Isochorismatase-like_hydrls"/>
</dbReference>
<gene>
    <name evidence="3" type="ORF">K7472_09275</name>
</gene>
<sequence length="200" mass="20993">MTPSVATVEPGRTALLVMDFQAFIVERLDEQESGALVRRVADAIATVRAAGGTVGYVRVGFTPEEVAAVPARNKVFTGYAAAGGLPAEGPGSAVVGELAPRDGDIVVRKTRVGAFSTTDLHEQLSRRDIDTLVLAGISTSGVVLSTIRDASDRDYRLLVLSDGCADPSARAHEVLMEDVFPRQADVVGVAELPYVLGTAK</sequence>
<dbReference type="GO" id="GO:0016787">
    <property type="term" value="F:hydrolase activity"/>
    <property type="evidence" value="ECO:0007669"/>
    <property type="project" value="UniProtKB-KW"/>
</dbReference>
<dbReference type="CDD" id="cd00431">
    <property type="entry name" value="cysteine_hydrolases"/>
    <property type="match status" value="1"/>
</dbReference>
<evidence type="ECO:0000259" key="2">
    <source>
        <dbReference type="Pfam" id="PF00857"/>
    </source>
</evidence>
<dbReference type="EMBL" id="JAINVZ010000004">
    <property type="protein sequence ID" value="MBY8885035.1"/>
    <property type="molecule type" value="Genomic_DNA"/>
</dbReference>
<dbReference type="InterPro" id="IPR036380">
    <property type="entry name" value="Isochorismatase-like_sf"/>
</dbReference>
<name>A0ABS7QPC4_9ACTN</name>
<organism evidence="3 4">
    <name type="scientific">Streptantibioticus parmotrematis</name>
    <dbReference type="NCBI Taxonomy" id="2873249"/>
    <lineage>
        <taxon>Bacteria</taxon>
        <taxon>Bacillati</taxon>
        <taxon>Actinomycetota</taxon>
        <taxon>Actinomycetes</taxon>
        <taxon>Kitasatosporales</taxon>
        <taxon>Streptomycetaceae</taxon>
        <taxon>Streptantibioticus</taxon>
    </lineage>
</organism>
<evidence type="ECO:0000313" key="4">
    <source>
        <dbReference type="Proteomes" id="UP001198565"/>
    </source>
</evidence>
<dbReference type="SUPFAM" id="SSF52499">
    <property type="entry name" value="Isochorismatase-like hydrolases"/>
    <property type="match status" value="1"/>
</dbReference>
<dbReference type="PANTHER" id="PTHR43540">
    <property type="entry name" value="PEROXYUREIDOACRYLATE/UREIDOACRYLATE AMIDOHYDROLASE-RELATED"/>
    <property type="match status" value="1"/>
</dbReference>
<dbReference type="PANTHER" id="PTHR43540:SF7">
    <property type="entry name" value="ISOCHORISMATASE FAMILY PROTEIN YECD"/>
    <property type="match status" value="1"/>
</dbReference>
<accession>A0ABS7QPC4</accession>